<gene>
    <name evidence="1" type="primary">Myh3</name>
    <name evidence="1" type="ORF">CM83_105605</name>
</gene>
<proteinExistence type="predicted"/>
<reference evidence="1" key="1">
    <citation type="journal article" date="2014" name="PLoS ONE">
        <title>Transcriptome-Based Identification of ABC Transporters in the Western Tarnished Plant Bug Lygus hesperus.</title>
        <authorList>
            <person name="Hull J.J."/>
            <person name="Chaney K."/>
            <person name="Geib S.M."/>
            <person name="Fabrick J.A."/>
            <person name="Brent C.S."/>
            <person name="Walsh D."/>
            <person name="Lavine L.C."/>
        </authorList>
    </citation>
    <scope>NUCLEOTIDE SEQUENCE</scope>
</reference>
<reference evidence="1" key="2">
    <citation type="submission" date="2014-07" db="EMBL/GenBank/DDBJ databases">
        <authorList>
            <person name="Hull J."/>
        </authorList>
    </citation>
    <scope>NUCLEOTIDE SEQUENCE</scope>
</reference>
<accession>A0A0A9YLU7</accession>
<sequence>GLRGETKPLSLAWTGNINRIEEDSKVVSFKISQCQDGAKEYSVFQARTVKALALQPQPIDVEDLATMFPHLKKGEVTDLKEAVPRIIIGKIIGHFCLSVNPFQDHGETQLYHRPR</sequence>
<feature type="non-terminal residue" evidence="1">
    <location>
        <position position="1"/>
    </location>
</feature>
<protein>
    <submittedName>
        <fullName evidence="1">Myosin-3</fullName>
    </submittedName>
</protein>
<organism evidence="1">
    <name type="scientific">Lygus hesperus</name>
    <name type="common">Western plant bug</name>
    <dbReference type="NCBI Taxonomy" id="30085"/>
    <lineage>
        <taxon>Eukaryota</taxon>
        <taxon>Metazoa</taxon>
        <taxon>Ecdysozoa</taxon>
        <taxon>Arthropoda</taxon>
        <taxon>Hexapoda</taxon>
        <taxon>Insecta</taxon>
        <taxon>Pterygota</taxon>
        <taxon>Neoptera</taxon>
        <taxon>Paraneoptera</taxon>
        <taxon>Hemiptera</taxon>
        <taxon>Heteroptera</taxon>
        <taxon>Panheteroptera</taxon>
        <taxon>Cimicomorpha</taxon>
        <taxon>Miridae</taxon>
        <taxon>Mirini</taxon>
        <taxon>Lygus</taxon>
    </lineage>
</organism>
<dbReference type="EMBL" id="GBHO01009562">
    <property type="protein sequence ID" value="JAG34042.1"/>
    <property type="molecule type" value="Transcribed_RNA"/>
</dbReference>
<dbReference type="AlphaFoldDB" id="A0A0A9YLU7"/>
<name>A0A0A9YLU7_LYGHE</name>
<evidence type="ECO:0000313" key="1">
    <source>
        <dbReference type="EMBL" id="JAG34042.1"/>
    </source>
</evidence>